<keyword evidence="1" id="KW-0285">Flavoprotein</keyword>
<dbReference type="InterPro" id="IPR015939">
    <property type="entry name" value="Fum_Rdtase/Succ_DH_flav-like_C"/>
</dbReference>
<dbReference type="InterPro" id="IPR003953">
    <property type="entry name" value="FAD-dep_OxRdtase_2_FAD-bd"/>
</dbReference>
<dbReference type="PANTHER" id="PTHR11632:SF51">
    <property type="entry name" value="SUCCINATE DEHYDROGENASE [UBIQUINONE] FLAVOPROTEIN SUBUNIT, MITOCHONDRIAL"/>
    <property type="match status" value="1"/>
</dbReference>
<proteinExistence type="predicted"/>
<dbReference type="GO" id="GO:0016491">
    <property type="term" value="F:oxidoreductase activity"/>
    <property type="evidence" value="ECO:0007669"/>
    <property type="project" value="UniProtKB-KW"/>
</dbReference>
<sequence length="180" mass="19938">MKKKLPGMYHQFKELAAVDITIEKMEVGPTAHYVMGGIKVNPETQETTVPRMFAAGEAATGLHGANRLGGNSLSDLIVFGKIAGENAALMAKNLDNFLDIDNLQIETAIKNTLAPLNRRGGENPAKVVEDLREMMQNKVGIIRTEKLLKEALQDLDNLEVRSKIRMLETVEFTIRDGIRH</sequence>
<dbReference type="SUPFAM" id="SSF51905">
    <property type="entry name" value="FAD/NAD(P)-binding domain"/>
    <property type="match status" value="1"/>
</dbReference>
<reference evidence="5" key="1">
    <citation type="submission" date="2014-11" db="EMBL/GenBank/DDBJ databases">
        <authorList>
            <person name="Zhu J."/>
            <person name="Qi W."/>
            <person name="Song R."/>
        </authorList>
    </citation>
    <scope>NUCLEOTIDE SEQUENCE</scope>
</reference>
<dbReference type="Gene3D" id="3.90.700.10">
    <property type="entry name" value="Succinate dehydrogenase/fumarate reductase flavoprotein, catalytic domain"/>
    <property type="match status" value="1"/>
</dbReference>
<feature type="domain" description="Fumarate reductase/succinate dehydrogenase flavoprotein-like C-terminal" evidence="4">
    <location>
        <begin position="129"/>
        <end position="163"/>
    </location>
</feature>
<evidence type="ECO:0000313" key="5">
    <source>
        <dbReference type="EMBL" id="ANV81023.1"/>
    </source>
</evidence>
<dbReference type="InterPro" id="IPR036188">
    <property type="entry name" value="FAD/NAD-bd_sf"/>
</dbReference>
<dbReference type="PANTHER" id="PTHR11632">
    <property type="entry name" value="SUCCINATE DEHYDROGENASE 2 FLAVOPROTEIN SUBUNIT"/>
    <property type="match status" value="1"/>
</dbReference>
<name>A0A1B1TFH3_9ARCH</name>
<evidence type="ECO:0000259" key="3">
    <source>
        <dbReference type="Pfam" id="PF00890"/>
    </source>
</evidence>
<dbReference type="Gene3D" id="1.20.58.100">
    <property type="entry name" value="Fumarate reductase/succinate dehydrogenase flavoprotein-like, C-terminal domain"/>
    <property type="match status" value="1"/>
</dbReference>
<dbReference type="AlphaFoldDB" id="A0A1B1TFH3"/>
<organism evidence="5">
    <name type="scientific">uncultured Poseidoniia archaeon</name>
    <dbReference type="NCBI Taxonomy" id="1697135"/>
    <lineage>
        <taxon>Archaea</taxon>
        <taxon>Methanobacteriati</taxon>
        <taxon>Thermoplasmatota</taxon>
        <taxon>Candidatus Poseidoniia</taxon>
        <taxon>environmental samples</taxon>
    </lineage>
</organism>
<feature type="domain" description="FAD-dependent oxidoreductase 2 FAD-binding" evidence="3">
    <location>
        <begin position="2"/>
        <end position="73"/>
    </location>
</feature>
<evidence type="ECO:0000259" key="4">
    <source>
        <dbReference type="Pfam" id="PF02910"/>
    </source>
</evidence>
<evidence type="ECO:0000256" key="2">
    <source>
        <dbReference type="ARBA" id="ARBA00023002"/>
    </source>
</evidence>
<dbReference type="Pfam" id="PF02910">
    <property type="entry name" value="Succ_DH_flav_C"/>
    <property type="match status" value="1"/>
</dbReference>
<protein>
    <submittedName>
        <fullName evidence="5">Uncharacterized protein</fullName>
    </submittedName>
</protein>
<dbReference type="EMBL" id="KP211916">
    <property type="protein sequence ID" value="ANV81023.1"/>
    <property type="molecule type" value="Genomic_DNA"/>
</dbReference>
<dbReference type="Pfam" id="PF00890">
    <property type="entry name" value="FAD_binding_2"/>
    <property type="match status" value="1"/>
</dbReference>
<accession>A0A1B1TFH3</accession>
<dbReference type="SUPFAM" id="SSF46977">
    <property type="entry name" value="Succinate dehydrogenase/fumarate reductase flavoprotein C-terminal domain"/>
    <property type="match status" value="1"/>
</dbReference>
<dbReference type="Gene3D" id="3.50.50.60">
    <property type="entry name" value="FAD/NAD(P)-binding domain"/>
    <property type="match status" value="1"/>
</dbReference>
<dbReference type="InterPro" id="IPR027477">
    <property type="entry name" value="Succ_DH/fumarate_Rdtase_cat_sf"/>
</dbReference>
<keyword evidence="2" id="KW-0560">Oxidoreductase</keyword>
<evidence type="ECO:0000256" key="1">
    <source>
        <dbReference type="ARBA" id="ARBA00022630"/>
    </source>
</evidence>
<reference evidence="5" key="2">
    <citation type="journal article" date="2015" name="ISME J.">
        <title>A new class of marine Euryarchaeota group II from the Mediterranean deep chlorophyll maximum.</title>
        <authorList>
            <person name="Martin-Cuadrado A.B."/>
            <person name="Garcia-Heredia I."/>
            <person name="Molto A.G."/>
            <person name="Lopez-Ubeda R."/>
            <person name="Kimes N."/>
            <person name="Lopez-Garcia P."/>
            <person name="Moreira D."/>
            <person name="Rodriguez-Valera F."/>
        </authorList>
    </citation>
    <scope>NUCLEOTIDE SEQUENCE</scope>
</reference>
<dbReference type="InterPro" id="IPR030664">
    <property type="entry name" value="SdhA/FrdA/AprA"/>
</dbReference>
<dbReference type="InterPro" id="IPR037099">
    <property type="entry name" value="Fum_R/Succ_DH_flav-like_C_sf"/>
</dbReference>